<feature type="binding site" evidence="6">
    <location>
        <position position="244"/>
    </location>
    <ligand>
        <name>K(+)</name>
        <dbReference type="ChEBI" id="CHEBI:29103"/>
    </ligand>
</feature>
<dbReference type="CDD" id="cd14858">
    <property type="entry name" value="TrmE_N"/>
    <property type="match status" value="1"/>
</dbReference>
<evidence type="ECO:0000313" key="10">
    <source>
        <dbReference type="Proteomes" id="UP000317544"/>
    </source>
</evidence>
<feature type="domain" description="TrmE-type G" evidence="8">
    <location>
        <begin position="215"/>
        <end position="372"/>
    </location>
</feature>
<dbReference type="PANTHER" id="PTHR42714">
    <property type="entry name" value="TRNA MODIFICATION GTPASE GTPBP3"/>
    <property type="match status" value="1"/>
</dbReference>
<comment type="cofactor">
    <cofactor evidence="6">
        <name>K(+)</name>
        <dbReference type="ChEBI" id="CHEBI:29103"/>
    </cofactor>
    <text evidence="6">Binds 1 potassium ion per subunit.</text>
</comment>
<dbReference type="NCBIfam" id="TIGR00231">
    <property type="entry name" value="small_GTP"/>
    <property type="match status" value="1"/>
</dbReference>
<keyword evidence="6" id="KW-0460">Magnesium</keyword>
<dbReference type="HAMAP" id="MF_00379">
    <property type="entry name" value="GTPase_MnmE"/>
    <property type="match status" value="1"/>
</dbReference>
<comment type="similarity">
    <text evidence="1 6 7">Belongs to the TRAFAC class TrmE-Era-EngA-EngB-Septin-like GTPase superfamily. TrmE GTPase family.</text>
</comment>
<dbReference type="Gene3D" id="1.20.120.430">
    <property type="entry name" value="tRNA modification GTPase MnmE domain 2"/>
    <property type="match status" value="1"/>
</dbReference>
<organism evidence="9 10">
    <name type="scientific">Buchnera aphidicola</name>
    <name type="common">Nipponaphis monzeni</name>
    <dbReference type="NCBI Taxonomy" id="2495405"/>
    <lineage>
        <taxon>Bacteria</taxon>
        <taxon>Pseudomonadati</taxon>
        <taxon>Pseudomonadota</taxon>
        <taxon>Gammaproteobacteria</taxon>
        <taxon>Enterobacterales</taxon>
        <taxon>Erwiniaceae</taxon>
        <taxon>Buchnera</taxon>
    </lineage>
</organism>
<sequence>MNKTDTIVAQITPEGKSGVAIVRISGEKAPEVCMKVLKKIPSPRYAHYLNFFDNNNCIIDQGIGIWFPAPYSFTGENILELQGHGNPILINLILKTILSIPGLRFATPGEFSKRAFLNGKIDLSQAEAIADLINAESEQSARASLNSMQGVFLKNIQKILISIISIRTIIESSINFEEVDDKFVENTLNIKLTTLIIFLKKVIKSAYQGTIIRNGFKITIIGLPNVGKSSLLNALSLKNLAIVTNIEGTTRDVIQNYINIEGNIFRINDTAGLRKTNNIIELIGIKKAWKTVNKSHHILYVIDNINVNEQIHTRILNKIPPSIPRTIVVNKCDLTKKKYKLKTMKSIDHVYISSKKNIGINLLRQHLLKKSVFNKSITLNKEQFSARDRHLHYLNKCLLELIKGKRKWEKLKKIELIAEHMRLSQMYLDNITGTFTSEDLLNQIFSNFCVGK</sequence>
<comment type="subunit">
    <text evidence="6">Homodimer. Heterotetramer of two MnmE and two MnmG subunits.</text>
</comment>
<dbReference type="InterPro" id="IPR027266">
    <property type="entry name" value="TrmE/GcvT-like"/>
</dbReference>
<dbReference type="GO" id="GO:0002098">
    <property type="term" value="P:tRNA wobble uridine modification"/>
    <property type="evidence" value="ECO:0007669"/>
    <property type="project" value="TreeGrafter"/>
</dbReference>
<feature type="binding site" evidence="6">
    <location>
        <position position="80"/>
    </location>
    <ligand>
        <name>(6S)-5-formyl-5,6,7,8-tetrahydrofolate</name>
        <dbReference type="ChEBI" id="CHEBI:57457"/>
    </ligand>
</feature>
<dbReference type="InterPro" id="IPR005225">
    <property type="entry name" value="Small_GTP-bd"/>
</dbReference>
<dbReference type="Gene3D" id="3.30.1360.120">
    <property type="entry name" value="Probable tRNA modification gtpase trme, domain 1"/>
    <property type="match status" value="1"/>
</dbReference>
<protein>
    <recommendedName>
        <fullName evidence="6">tRNA modification GTPase MnmE</fullName>
        <ecNumber evidence="6">3.6.-.-</ecNumber>
    </recommendedName>
</protein>
<feature type="binding site" evidence="6">
    <location>
        <begin position="269"/>
        <end position="272"/>
    </location>
    <ligand>
        <name>GTP</name>
        <dbReference type="ChEBI" id="CHEBI:37565"/>
    </ligand>
</feature>
<dbReference type="NCBIfam" id="TIGR00450">
    <property type="entry name" value="mnmE_trmE_thdF"/>
    <property type="match status" value="1"/>
</dbReference>
<dbReference type="SUPFAM" id="SSF116878">
    <property type="entry name" value="TrmE connector domain"/>
    <property type="match status" value="1"/>
</dbReference>
<feature type="binding site" evidence="6">
    <location>
        <position position="246"/>
    </location>
    <ligand>
        <name>K(+)</name>
        <dbReference type="ChEBI" id="CHEBI:29103"/>
    </ligand>
</feature>
<evidence type="ECO:0000256" key="4">
    <source>
        <dbReference type="ARBA" id="ARBA00022958"/>
    </source>
</evidence>
<dbReference type="InterPro" id="IPR027417">
    <property type="entry name" value="P-loop_NTPase"/>
</dbReference>
<dbReference type="GO" id="GO:0003924">
    <property type="term" value="F:GTPase activity"/>
    <property type="evidence" value="ECO:0007669"/>
    <property type="project" value="UniProtKB-UniRule"/>
</dbReference>
<keyword evidence="6" id="KW-0378">Hydrolase</keyword>
<dbReference type="NCBIfam" id="NF003661">
    <property type="entry name" value="PRK05291.1-3"/>
    <property type="match status" value="1"/>
</dbReference>
<dbReference type="OrthoDB" id="9805918at2"/>
<keyword evidence="6" id="KW-0963">Cytoplasm</keyword>
<feature type="binding site" evidence="6">
    <location>
        <position position="250"/>
    </location>
    <ligand>
        <name>Mg(2+)</name>
        <dbReference type="ChEBI" id="CHEBI:18420"/>
    </ligand>
</feature>
<feature type="binding site" evidence="6">
    <location>
        <position position="120"/>
    </location>
    <ligand>
        <name>(6S)-5-formyl-5,6,7,8-tetrahydrofolate</name>
        <dbReference type="ChEBI" id="CHEBI:57457"/>
    </ligand>
</feature>
<feature type="binding site" evidence="6">
    <location>
        <position position="225"/>
    </location>
    <ligand>
        <name>K(+)</name>
        <dbReference type="ChEBI" id="CHEBI:29103"/>
    </ligand>
</feature>
<dbReference type="InterPro" id="IPR027368">
    <property type="entry name" value="MnmE_dom2"/>
</dbReference>
<keyword evidence="10" id="KW-1185">Reference proteome</keyword>
<accession>A0A455T9N0</accession>
<dbReference type="Pfam" id="PF10396">
    <property type="entry name" value="TrmE_N"/>
    <property type="match status" value="1"/>
</dbReference>
<evidence type="ECO:0000256" key="6">
    <source>
        <dbReference type="HAMAP-Rule" id="MF_00379"/>
    </source>
</evidence>
<keyword evidence="5 6" id="KW-0342">GTP-binding</keyword>
<dbReference type="Proteomes" id="UP000317544">
    <property type="component" value="Chromosome"/>
</dbReference>
<dbReference type="InterPro" id="IPR025867">
    <property type="entry name" value="MnmE_helical"/>
</dbReference>
<evidence type="ECO:0000256" key="2">
    <source>
        <dbReference type="ARBA" id="ARBA00022694"/>
    </source>
</evidence>
<dbReference type="PROSITE" id="PS51709">
    <property type="entry name" value="G_TRME"/>
    <property type="match status" value="1"/>
</dbReference>
<dbReference type="AlphaFoldDB" id="A0A455T9N0"/>
<evidence type="ECO:0000259" key="8">
    <source>
        <dbReference type="PROSITE" id="PS51709"/>
    </source>
</evidence>
<keyword evidence="6" id="KW-0479">Metal-binding</keyword>
<keyword evidence="4 6" id="KW-0630">Potassium</keyword>
<feature type="binding site" evidence="6">
    <location>
        <begin position="244"/>
        <end position="250"/>
    </location>
    <ligand>
        <name>GTP</name>
        <dbReference type="ChEBI" id="CHEBI:37565"/>
    </ligand>
</feature>
<dbReference type="GO" id="GO:0005525">
    <property type="term" value="F:GTP binding"/>
    <property type="evidence" value="ECO:0007669"/>
    <property type="project" value="UniProtKB-UniRule"/>
</dbReference>
<dbReference type="Pfam" id="PF12631">
    <property type="entry name" value="MnmE_helical"/>
    <property type="match status" value="1"/>
</dbReference>
<dbReference type="SUPFAM" id="SSF52540">
    <property type="entry name" value="P-loop containing nucleoside triphosphate hydrolases"/>
    <property type="match status" value="1"/>
</dbReference>
<feature type="binding site" evidence="6">
    <location>
        <begin position="225"/>
        <end position="230"/>
    </location>
    <ligand>
        <name>GTP</name>
        <dbReference type="ChEBI" id="CHEBI:37565"/>
    </ligand>
</feature>
<dbReference type="GO" id="GO:0005829">
    <property type="term" value="C:cytosol"/>
    <property type="evidence" value="ECO:0007669"/>
    <property type="project" value="TreeGrafter"/>
</dbReference>
<dbReference type="PRINTS" id="PR00449">
    <property type="entry name" value="RASTRNSFRMNG"/>
</dbReference>
<evidence type="ECO:0000256" key="5">
    <source>
        <dbReference type="ARBA" id="ARBA00023134"/>
    </source>
</evidence>
<dbReference type="InterPro" id="IPR006073">
    <property type="entry name" value="GTP-bd"/>
</dbReference>
<feature type="binding site" evidence="6">
    <location>
        <position position="23"/>
    </location>
    <ligand>
        <name>(6S)-5-formyl-5,6,7,8-tetrahydrofolate</name>
        <dbReference type="ChEBI" id="CHEBI:57457"/>
    </ligand>
</feature>
<dbReference type="CDD" id="cd04164">
    <property type="entry name" value="trmE"/>
    <property type="match status" value="1"/>
</dbReference>
<evidence type="ECO:0000256" key="7">
    <source>
        <dbReference type="RuleBase" id="RU003313"/>
    </source>
</evidence>
<evidence type="ECO:0000256" key="3">
    <source>
        <dbReference type="ARBA" id="ARBA00022741"/>
    </source>
</evidence>
<feature type="binding site" evidence="6">
    <location>
        <position position="452"/>
    </location>
    <ligand>
        <name>(6S)-5-formyl-5,6,7,8-tetrahydrofolate</name>
        <dbReference type="ChEBI" id="CHEBI:57457"/>
    </ligand>
</feature>
<keyword evidence="2 6" id="KW-0819">tRNA processing</keyword>
<name>A0A455T9N0_9GAMM</name>
<dbReference type="InterPro" id="IPR031168">
    <property type="entry name" value="G_TrmE"/>
</dbReference>
<comment type="caution">
    <text evidence="6">Lacks conserved residue(s) required for the propagation of feature annotation.</text>
</comment>
<dbReference type="Pfam" id="PF01926">
    <property type="entry name" value="MMR_HSR1"/>
    <property type="match status" value="1"/>
</dbReference>
<feature type="binding site" evidence="6">
    <location>
        <position position="229"/>
    </location>
    <ligand>
        <name>Mg(2+)</name>
        <dbReference type="ChEBI" id="CHEBI:18420"/>
    </ligand>
</feature>
<dbReference type="GO" id="GO:0030488">
    <property type="term" value="P:tRNA methylation"/>
    <property type="evidence" value="ECO:0007669"/>
    <property type="project" value="TreeGrafter"/>
</dbReference>
<dbReference type="InterPro" id="IPR004520">
    <property type="entry name" value="GTPase_MnmE"/>
</dbReference>
<dbReference type="RefSeq" id="WP_158344469.1">
    <property type="nucleotide sequence ID" value="NZ_AP019379.1"/>
</dbReference>
<dbReference type="PANTHER" id="PTHR42714:SF2">
    <property type="entry name" value="TRNA MODIFICATION GTPASE GTPBP3, MITOCHONDRIAL"/>
    <property type="match status" value="1"/>
</dbReference>
<dbReference type="EMBL" id="AP019379">
    <property type="protein sequence ID" value="BBI01034.1"/>
    <property type="molecule type" value="Genomic_DNA"/>
</dbReference>
<keyword evidence="3 6" id="KW-0547">Nucleotide-binding</keyword>
<reference evidence="9 10" key="1">
    <citation type="journal article" date="2019" name="Proc. Natl. Acad. Sci. U.S.A.">
        <title>Exaggeration and cooption of innate immunity for social defense.</title>
        <authorList>
            <person name="Kutsukake M."/>
            <person name="Moriyama M."/>
            <person name="Shigenobu S."/>
            <person name="Meng X.-Y."/>
            <person name="Nikoh N."/>
            <person name="Noda C."/>
            <person name="Kobayashi S."/>
            <person name="Fukatsu T."/>
        </authorList>
    </citation>
    <scope>NUCLEOTIDE SEQUENCE [LARGE SCALE GENOMIC DNA]</scope>
    <source>
        <strain evidence="9 10">Nmo</strain>
    </source>
</reference>
<comment type="function">
    <text evidence="6">Exhibits a very high intrinsic GTPase hydrolysis rate. Involved in the addition of a carboxymethylaminomethyl (cmnm) group at the wobble position (U34) of certain tRNAs, forming tRNA-cmnm(5)s(2)U34.</text>
</comment>
<proteinExistence type="inferred from homology"/>
<gene>
    <name evidence="9" type="primary">thdF</name>
    <name evidence="6" type="synonym">mnmE</name>
    <name evidence="6" type="synonym">trmE</name>
    <name evidence="9" type="ORF">BUCNMO_015</name>
</gene>
<comment type="subcellular location">
    <subcellularLocation>
        <location evidence="6">Cytoplasm</location>
    </subcellularLocation>
</comment>
<dbReference type="Gene3D" id="3.40.50.300">
    <property type="entry name" value="P-loop containing nucleotide triphosphate hydrolases"/>
    <property type="match status" value="1"/>
</dbReference>
<dbReference type="InterPro" id="IPR018948">
    <property type="entry name" value="GTP-bd_TrmE_N"/>
</dbReference>
<evidence type="ECO:0000313" key="9">
    <source>
        <dbReference type="EMBL" id="BBI01034.1"/>
    </source>
</evidence>
<dbReference type="EC" id="3.6.-.-" evidence="6"/>
<feature type="binding site" evidence="6">
    <location>
        <position position="249"/>
    </location>
    <ligand>
        <name>K(+)</name>
        <dbReference type="ChEBI" id="CHEBI:29103"/>
    </ligand>
</feature>
<dbReference type="GO" id="GO:0046872">
    <property type="term" value="F:metal ion binding"/>
    <property type="evidence" value="ECO:0007669"/>
    <property type="project" value="UniProtKB-KW"/>
</dbReference>
<evidence type="ECO:0000256" key="1">
    <source>
        <dbReference type="ARBA" id="ARBA00011043"/>
    </source>
</evidence>